<name>A0ABN9WHV3_9DINO</name>
<keyword evidence="2" id="KW-1185">Reference proteome</keyword>
<evidence type="ECO:0000313" key="2">
    <source>
        <dbReference type="Proteomes" id="UP001189429"/>
    </source>
</evidence>
<comment type="caution">
    <text evidence="1">The sequence shown here is derived from an EMBL/GenBank/DDBJ whole genome shotgun (WGS) entry which is preliminary data.</text>
</comment>
<dbReference type="EMBL" id="CAUYUJ010018615">
    <property type="protein sequence ID" value="CAK0885010.1"/>
    <property type="molecule type" value="Genomic_DNA"/>
</dbReference>
<accession>A0ABN9WHV3</accession>
<reference evidence="1" key="1">
    <citation type="submission" date="2023-10" db="EMBL/GenBank/DDBJ databases">
        <authorList>
            <person name="Chen Y."/>
            <person name="Shah S."/>
            <person name="Dougan E. K."/>
            <person name="Thang M."/>
            <person name="Chan C."/>
        </authorList>
    </citation>
    <scope>NUCLEOTIDE SEQUENCE [LARGE SCALE GENOMIC DNA]</scope>
</reference>
<evidence type="ECO:0000313" key="1">
    <source>
        <dbReference type="EMBL" id="CAK0885010.1"/>
    </source>
</evidence>
<organism evidence="1 2">
    <name type="scientific">Prorocentrum cordatum</name>
    <dbReference type="NCBI Taxonomy" id="2364126"/>
    <lineage>
        <taxon>Eukaryota</taxon>
        <taxon>Sar</taxon>
        <taxon>Alveolata</taxon>
        <taxon>Dinophyceae</taxon>
        <taxon>Prorocentrales</taxon>
        <taxon>Prorocentraceae</taxon>
        <taxon>Prorocentrum</taxon>
    </lineage>
</organism>
<protein>
    <submittedName>
        <fullName evidence="1">Uncharacterized protein</fullName>
    </submittedName>
</protein>
<proteinExistence type="predicted"/>
<dbReference type="Proteomes" id="UP001189429">
    <property type="component" value="Unassembled WGS sequence"/>
</dbReference>
<gene>
    <name evidence="1" type="ORF">PCOR1329_LOCUS66745</name>
</gene>
<sequence length="118" mass="13037">MAITIFDILVLLSDGAVRFFPHEIAQEAAMYLVAAGDLLGAVGASWEGFGTSQEAHGIEDFALRGVLDQVLPRVLRSDETYELIIGTLDGVIDSLRETVLEFRDRESRATCDGRPRRR</sequence>